<feature type="transmembrane region" description="Helical" evidence="7">
    <location>
        <begin position="440"/>
        <end position="458"/>
    </location>
</feature>
<dbReference type="GO" id="GO:0034992">
    <property type="term" value="C:microtubule organizing center attachment site"/>
    <property type="evidence" value="ECO:0007669"/>
    <property type="project" value="TreeGrafter"/>
</dbReference>
<dbReference type="PANTHER" id="PTHR28538:SF1">
    <property type="entry name" value="INTEGRAL INNER NUCLEAR MEMBRANE PROTEIN IMA1"/>
    <property type="match status" value="1"/>
</dbReference>
<keyword evidence="4 7" id="KW-0472">Membrane</keyword>
<feature type="region of interest" description="Disordered" evidence="6">
    <location>
        <begin position="290"/>
        <end position="319"/>
    </location>
</feature>
<feature type="compositionally biased region" description="Polar residues" evidence="6">
    <location>
        <begin position="290"/>
        <end position="303"/>
    </location>
</feature>
<sequence>MHVESLNAKSFAMRASTSQNQLPTMYGKGPFCHTCQSNQLLIINLLSNYLPPANDPEYAARLEMLPEYRESLHVRYPPVCDECLPAVEDEIRRKDHMARTKALGGWLNDSKGKERQRRVSEGYREPEKVTAEVIIWRIRGVLWAASFAISIVRNLAGALGVRFFRPLTVFQPILPGVVLLSLLWTVWDPTYASLQRAQRQGRDVRVRGKSRYIKMQMTAWFSRLVTSSLLALAWHRPDWDHSISSPSSSRTYFAFSLFVELAALTVSCMVLRLHQPPAVRLLDTSSHKLSLSRSATPHTSTREGTPAVGLGRPSTTANPDPLAALSLSSKPVMTPSNPVFGLPSLLSAVPSSSAPEEVDVDAMDWTPTEGSGSGKSMTKQESDADSWLRPQRFFAPAKPTGLEGLFERTLLVADDPPVVIDEGKTRKTEFLGWRYLRRWWWAYLLFVVPLGGVVYKVQDSRRNMPRPLYGPETSLM</sequence>
<evidence type="ECO:0000256" key="4">
    <source>
        <dbReference type="ARBA" id="ARBA00023136"/>
    </source>
</evidence>
<evidence type="ECO:0000256" key="2">
    <source>
        <dbReference type="ARBA" id="ARBA00022692"/>
    </source>
</evidence>
<comment type="caution">
    <text evidence="9">The sequence shown here is derived from an EMBL/GenBank/DDBJ whole genome shotgun (WGS) entry which is preliminary data.</text>
</comment>
<dbReference type="GO" id="GO:0005637">
    <property type="term" value="C:nuclear inner membrane"/>
    <property type="evidence" value="ECO:0007669"/>
    <property type="project" value="UniProtKB-SubCell"/>
</dbReference>
<name>A0A9P3ULT8_LYOSH</name>
<dbReference type="InterPro" id="IPR018617">
    <property type="entry name" value="Ima1_N"/>
</dbReference>
<protein>
    <submittedName>
        <fullName evidence="9">Ima1 N-terminal domain</fullName>
    </submittedName>
</protein>
<keyword evidence="2 7" id="KW-0812">Transmembrane</keyword>
<keyword evidence="10" id="KW-1185">Reference proteome</keyword>
<dbReference type="Proteomes" id="UP001063166">
    <property type="component" value="Unassembled WGS sequence"/>
</dbReference>
<dbReference type="Pfam" id="PF09779">
    <property type="entry name" value="Ima1_N"/>
    <property type="match status" value="1"/>
</dbReference>
<dbReference type="OrthoDB" id="5966927at2759"/>
<comment type="subcellular location">
    <subcellularLocation>
        <location evidence="1">Nucleus inner membrane</location>
        <topology evidence="1">Multi-pass membrane protein</topology>
    </subcellularLocation>
</comment>
<evidence type="ECO:0000256" key="3">
    <source>
        <dbReference type="ARBA" id="ARBA00022989"/>
    </source>
</evidence>
<dbReference type="AlphaFoldDB" id="A0A9P3ULT8"/>
<proteinExistence type="predicted"/>
<organism evidence="9 10">
    <name type="scientific">Lyophyllum shimeji</name>
    <name type="common">Hon-shimeji</name>
    <name type="synonym">Tricholoma shimeji</name>
    <dbReference type="NCBI Taxonomy" id="47721"/>
    <lineage>
        <taxon>Eukaryota</taxon>
        <taxon>Fungi</taxon>
        <taxon>Dikarya</taxon>
        <taxon>Basidiomycota</taxon>
        <taxon>Agaricomycotina</taxon>
        <taxon>Agaricomycetes</taxon>
        <taxon>Agaricomycetidae</taxon>
        <taxon>Agaricales</taxon>
        <taxon>Tricholomatineae</taxon>
        <taxon>Lyophyllaceae</taxon>
        <taxon>Lyophyllum</taxon>
    </lineage>
</organism>
<reference evidence="9" key="1">
    <citation type="submission" date="2022-07" db="EMBL/GenBank/DDBJ databases">
        <title>The genome of Lyophyllum shimeji provides insight into the initial evolution of ectomycorrhizal fungal genome.</title>
        <authorList>
            <person name="Kobayashi Y."/>
            <person name="Shibata T."/>
            <person name="Hirakawa H."/>
            <person name="Shigenobu S."/>
            <person name="Nishiyama T."/>
            <person name="Yamada A."/>
            <person name="Hasebe M."/>
            <person name="Kawaguchi M."/>
        </authorList>
    </citation>
    <scope>NUCLEOTIDE SEQUENCE</scope>
    <source>
        <strain evidence="9">AT787</strain>
    </source>
</reference>
<dbReference type="GO" id="GO:0044732">
    <property type="term" value="C:mitotic spindle pole body"/>
    <property type="evidence" value="ECO:0007669"/>
    <property type="project" value="TreeGrafter"/>
</dbReference>
<evidence type="ECO:0000256" key="7">
    <source>
        <dbReference type="SAM" id="Phobius"/>
    </source>
</evidence>
<evidence type="ECO:0000256" key="6">
    <source>
        <dbReference type="SAM" id="MobiDB-lite"/>
    </source>
</evidence>
<gene>
    <name evidence="9" type="ORF">LshimejAT787_0302830</name>
</gene>
<evidence type="ECO:0000259" key="8">
    <source>
        <dbReference type="Pfam" id="PF09779"/>
    </source>
</evidence>
<evidence type="ECO:0000256" key="5">
    <source>
        <dbReference type="ARBA" id="ARBA00023242"/>
    </source>
</evidence>
<keyword evidence="5" id="KW-0539">Nucleus</keyword>
<evidence type="ECO:0000256" key="1">
    <source>
        <dbReference type="ARBA" id="ARBA00004473"/>
    </source>
</evidence>
<feature type="domain" description="Ima1 N-terminal" evidence="8">
    <location>
        <begin position="2"/>
        <end position="87"/>
    </location>
</feature>
<accession>A0A9P3ULT8</accession>
<dbReference type="GO" id="GO:0034506">
    <property type="term" value="C:chromosome, centromeric core domain"/>
    <property type="evidence" value="ECO:0007669"/>
    <property type="project" value="TreeGrafter"/>
</dbReference>
<dbReference type="EMBL" id="BRPK01000003">
    <property type="protein sequence ID" value="GLB35995.1"/>
    <property type="molecule type" value="Genomic_DNA"/>
</dbReference>
<keyword evidence="3 7" id="KW-1133">Transmembrane helix</keyword>
<dbReference type="GO" id="GO:0071765">
    <property type="term" value="P:nuclear inner membrane organization"/>
    <property type="evidence" value="ECO:0007669"/>
    <property type="project" value="InterPro"/>
</dbReference>
<evidence type="ECO:0000313" key="10">
    <source>
        <dbReference type="Proteomes" id="UP001063166"/>
    </source>
</evidence>
<dbReference type="PANTHER" id="PTHR28538">
    <property type="entry name" value="INTEGRAL INNER NUCLEAR MEMBRANE PROTEIN IMA1"/>
    <property type="match status" value="1"/>
</dbReference>
<dbReference type="InterPro" id="IPR042321">
    <property type="entry name" value="Ima1"/>
</dbReference>
<evidence type="ECO:0000313" key="9">
    <source>
        <dbReference type="EMBL" id="GLB35995.1"/>
    </source>
</evidence>